<feature type="transmembrane region" description="Helical" evidence="1">
    <location>
        <begin position="693"/>
        <end position="717"/>
    </location>
</feature>
<dbReference type="AlphaFoldDB" id="A0A1Z4JPM3"/>
<dbReference type="Pfam" id="PF12770">
    <property type="entry name" value="CHAT"/>
    <property type="match status" value="1"/>
</dbReference>
<keyword evidence="1" id="KW-0812">Transmembrane</keyword>
<gene>
    <name evidence="3" type="ORF">NIES2135_55330</name>
</gene>
<dbReference type="Proteomes" id="UP000217895">
    <property type="component" value="Chromosome"/>
</dbReference>
<keyword evidence="1" id="KW-0472">Membrane</keyword>
<feature type="transmembrane region" description="Helical" evidence="1">
    <location>
        <begin position="750"/>
        <end position="771"/>
    </location>
</feature>
<dbReference type="SMART" id="SM01080">
    <property type="entry name" value="CHASE2"/>
    <property type="match status" value="1"/>
</dbReference>
<feature type="transmembrane region" description="Helical" evidence="1">
    <location>
        <begin position="724"/>
        <end position="744"/>
    </location>
</feature>
<dbReference type="InterPro" id="IPR024983">
    <property type="entry name" value="CHAT_dom"/>
</dbReference>
<accession>A0A1Z4JPM3</accession>
<dbReference type="InterPro" id="IPR007890">
    <property type="entry name" value="CHASE2"/>
</dbReference>
<reference evidence="3 4" key="1">
    <citation type="submission" date="2017-06" db="EMBL/GenBank/DDBJ databases">
        <title>Genome sequencing of cyanobaciteial culture collection at National Institute for Environmental Studies (NIES).</title>
        <authorList>
            <person name="Hirose Y."/>
            <person name="Shimura Y."/>
            <person name="Fujisawa T."/>
            <person name="Nakamura Y."/>
            <person name="Kawachi M."/>
        </authorList>
    </citation>
    <scope>NUCLEOTIDE SEQUENCE [LARGE SCALE GENOMIC DNA]</scope>
    <source>
        <strain evidence="3 4">NIES-2135</strain>
    </source>
</reference>
<keyword evidence="4" id="KW-1185">Reference proteome</keyword>
<organism evidence="3 4">
    <name type="scientific">Leptolyngbya boryana NIES-2135</name>
    <dbReference type="NCBI Taxonomy" id="1973484"/>
    <lineage>
        <taxon>Bacteria</taxon>
        <taxon>Bacillati</taxon>
        <taxon>Cyanobacteriota</taxon>
        <taxon>Cyanophyceae</taxon>
        <taxon>Leptolyngbyales</taxon>
        <taxon>Leptolyngbyaceae</taxon>
        <taxon>Leptolyngbya group</taxon>
        <taxon>Leptolyngbya</taxon>
    </lineage>
</organism>
<feature type="domain" description="CHASE2" evidence="2">
    <location>
        <begin position="400"/>
        <end position="715"/>
    </location>
</feature>
<dbReference type="Pfam" id="PF05226">
    <property type="entry name" value="CHASE2"/>
    <property type="match status" value="1"/>
</dbReference>
<evidence type="ECO:0000313" key="3">
    <source>
        <dbReference type="EMBL" id="BAY58660.1"/>
    </source>
</evidence>
<evidence type="ECO:0000313" key="4">
    <source>
        <dbReference type="Proteomes" id="UP000217895"/>
    </source>
</evidence>
<protein>
    <recommendedName>
        <fullName evidence="2">CHASE2 domain-containing protein</fullName>
    </recommendedName>
</protein>
<name>A0A1Z4JPM3_LEPBY</name>
<evidence type="ECO:0000256" key="1">
    <source>
        <dbReference type="SAM" id="Phobius"/>
    </source>
</evidence>
<proteinExistence type="predicted"/>
<keyword evidence="1" id="KW-1133">Transmembrane helix</keyword>
<evidence type="ECO:0000259" key="2">
    <source>
        <dbReference type="SMART" id="SM01080"/>
    </source>
</evidence>
<sequence length="779" mass="87410">MDHLIVLNLGQGNWKDGFPTVIAQLWESGRSTPMQFTGSLPATPTLVDRLTRWRSIYTALYAHLGLRRSEFELDDDEPTHISAAEFHQLTHEVQSQFNLWLSASSFRAIDRQLRTRLSPKDSIRLMVVAHDRQILQLPWCLWDFLSDYPYAEVALSLPEFARSLQLPNPNRRKKVRILSILGNSQGIDVERDRALLQKLPNAEVHCLVEPTPQALQETLWQSAWDVLFFAGHSSTDVKGYIQINRTETLTIEQLKYSLRHAIAQGLKLAIFNSCDGLGLAQDLADLQLPQVIVMREPVPDHIAQEFLKSFLSSFSSGQSLYQSVREAREKLQALESDFPCATWLPVICQNPSEVPPTWQDWCGQKRQFLPPMSRSQLQTIALSTLAITGLVSGIRWFGAMQSIELQAFDVLMQHRPVEPPDPRVLIVKIEEEDIQRQPQNGGSISDETLDRVLETLERHQARVVGLDLYRDFPTQRPSLKKRMAQMAQNAQLVAICKRRDPDSNDPTGIAPPAEISADAVGFSDVVQDRDGVLRRHLLFASADEIGTCATAYSLSVQLAFRYLSTQPSPIAPEFTSDQHLKFGSTVFPALTEPTSGYQRFDARGSQILLNYRSTKSPIEVAQQVTVRQLLNGEMNLNAIQDRIVLIGVTAPSAKDYFATPYGRGFSQQLPGVIVQAHMVSQMISAVLDKRPLLWVWSTAIEVIWIGAWTVFGGLLIWRFRQLKWIAIAGAGCIFLLIAGCWFVLTQAGWIPLVPALLGFLLNGGTVAYRFLASSQPNSL</sequence>
<dbReference type="EMBL" id="AP018203">
    <property type="protein sequence ID" value="BAY58660.1"/>
    <property type="molecule type" value="Genomic_DNA"/>
</dbReference>